<organism evidence="9">
    <name type="scientific">marine metagenome</name>
    <dbReference type="NCBI Taxonomy" id="408172"/>
    <lineage>
        <taxon>unclassified sequences</taxon>
        <taxon>metagenomes</taxon>
        <taxon>ecological metagenomes</taxon>
    </lineage>
</organism>
<keyword evidence="6" id="KW-0139">CF(1)</keyword>
<evidence type="ECO:0000256" key="5">
    <source>
        <dbReference type="ARBA" id="ARBA00023136"/>
    </source>
</evidence>
<comment type="similarity">
    <text evidence="2">Belongs to the ATPase epsilon chain family.</text>
</comment>
<dbReference type="GO" id="GO:0045259">
    <property type="term" value="C:proton-transporting ATP synthase complex"/>
    <property type="evidence" value="ECO:0007669"/>
    <property type="project" value="UniProtKB-KW"/>
</dbReference>
<evidence type="ECO:0000256" key="4">
    <source>
        <dbReference type="ARBA" id="ARBA00023065"/>
    </source>
</evidence>
<keyword evidence="4" id="KW-0406">Ion transport</keyword>
<dbReference type="NCBIfam" id="TIGR01216">
    <property type="entry name" value="ATP_synt_epsi"/>
    <property type="match status" value="1"/>
</dbReference>
<evidence type="ECO:0000313" key="9">
    <source>
        <dbReference type="EMBL" id="SVA01219.1"/>
    </source>
</evidence>
<dbReference type="InterPro" id="IPR001469">
    <property type="entry name" value="ATP_synth_F1_dsu/esu"/>
</dbReference>
<dbReference type="InterPro" id="IPR020546">
    <property type="entry name" value="ATP_synth_F1_dsu/esu_N"/>
</dbReference>
<keyword evidence="7" id="KW-0066">ATP synthesis</keyword>
<proteinExistence type="inferred from homology"/>
<comment type="subcellular location">
    <subcellularLocation>
        <location evidence="1">Membrane</location>
        <topology evidence="1">Peripheral membrane protein</topology>
    </subcellularLocation>
</comment>
<keyword evidence="3" id="KW-0813">Transport</keyword>
<feature type="domain" description="ATP synthase F1 complex delta/epsilon subunit N-terminal" evidence="8">
    <location>
        <begin position="2"/>
        <end position="76"/>
    </location>
</feature>
<dbReference type="Pfam" id="PF02823">
    <property type="entry name" value="ATP-synt_DE_N"/>
    <property type="match status" value="1"/>
</dbReference>
<dbReference type="PANTHER" id="PTHR13822">
    <property type="entry name" value="ATP SYNTHASE DELTA/EPSILON CHAIN"/>
    <property type="match status" value="1"/>
</dbReference>
<evidence type="ECO:0000259" key="8">
    <source>
        <dbReference type="Pfam" id="PF02823"/>
    </source>
</evidence>
<keyword evidence="5" id="KW-0472">Membrane</keyword>
<accession>A0A381SCL3</accession>
<dbReference type="CDD" id="cd12152">
    <property type="entry name" value="F1-ATPase_delta"/>
    <property type="match status" value="1"/>
</dbReference>
<dbReference type="GO" id="GO:0046933">
    <property type="term" value="F:proton-transporting ATP synthase activity, rotational mechanism"/>
    <property type="evidence" value="ECO:0007669"/>
    <property type="project" value="InterPro"/>
</dbReference>
<evidence type="ECO:0000256" key="6">
    <source>
        <dbReference type="ARBA" id="ARBA00023196"/>
    </source>
</evidence>
<dbReference type="AlphaFoldDB" id="A0A381SCL3"/>
<dbReference type="PANTHER" id="PTHR13822:SF10">
    <property type="entry name" value="ATP SYNTHASE EPSILON CHAIN, CHLOROPLASTIC"/>
    <property type="match status" value="1"/>
</dbReference>
<dbReference type="InterPro" id="IPR036771">
    <property type="entry name" value="ATPsynth_dsu/esu_N"/>
</dbReference>
<sequence length="76" mass="7983">MILEIVTTEETIYSGEADIVIAPGVEGQLGILPRHAPLLTAVANGDVVTRKGTTEEIIPVTGGFLEVLNNKVTILA</sequence>
<gene>
    <name evidence="9" type="ORF">METZ01_LOCUS54073</name>
</gene>
<protein>
    <recommendedName>
        <fullName evidence="8">ATP synthase F1 complex delta/epsilon subunit N-terminal domain-containing protein</fullName>
    </recommendedName>
</protein>
<dbReference type="EMBL" id="UINC01002881">
    <property type="protein sequence ID" value="SVA01219.1"/>
    <property type="molecule type" value="Genomic_DNA"/>
</dbReference>
<dbReference type="Gene3D" id="2.60.15.10">
    <property type="entry name" value="F0F1 ATP synthase delta/epsilon subunit, N-terminal"/>
    <property type="match status" value="1"/>
</dbReference>
<name>A0A381SCL3_9ZZZZ</name>
<evidence type="ECO:0000256" key="1">
    <source>
        <dbReference type="ARBA" id="ARBA00004170"/>
    </source>
</evidence>
<reference evidence="9" key="1">
    <citation type="submission" date="2018-05" db="EMBL/GenBank/DDBJ databases">
        <authorList>
            <person name="Lanie J.A."/>
            <person name="Ng W.-L."/>
            <person name="Kazmierczak K.M."/>
            <person name="Andrzejewski T.M."/>
            <person name="Davidsen T.M."/>
            <person name="Wayne K.J."/>
            <person name="Tettelin H."/>
            <person name="Glass J.I."/>
            <person name="Rusch D."/>
            <person name="Podicherti R."/>
            <person name="Tsui H.-C.T."/>
            <person name="Winkler M.E."/>
        </authorList>
    </citation>
    <scope>NUCLEOTIDE SEQUENCE</scope>
</reference>
<evidence type="ECO:0000256" key="2">
    <source>
        <dbReference type="ARBA" id="ARBA00005712"/>
    </source>
</evidence>
<dbReference type="SUPFAM" id="SSF51344">
    <property type="entry name" value="Epsilon subunit of F1F0-ATP synthase N-terminal domain"/>
    <property type="match status" value="1"/>
</dbReference>
<evidence type="ECO:0000256" key="3">
    <source>
        <dbReference type="ARBA" id="ARBA00022448"/>
    </source>
</evidence>
<evidence type="ECO:0000256" key="7">
    <source>
        <dbReference type="ARBA" id="ARBA00023310"/>
    </source>
</evidence>